<evidence type="ECO:0000313" key="6">
    <source>
        <dbReference type="Proteomes" id="UP000182413"/>
    </source>
</evidence>
<organism evidence="5 6">
    <name type="scientific">Ectopseudomonas alcaliphila</name>
    <dbReference type="NCBI Taxonomy" id="101564"/>
    <lineage>
        <taxon>Bacteria</taxon>
        <taxon>Pseudomonadati</taxon>
        <taxon>Pseudomonadota</taxon>
        <taxon>Gammaproteobacteria</taxon>
        <taxon>Pseudomonadales</taxon>
        <taxon>Pseudomonadaceae</taxon>
        <taxon>Ectopseudomonas</taxon>
    </lineage>
</organism>
<name>A0A1G7KPV1_9GAMM</name>
<dbReference type="InterPro" id="IPR058792">
    <property type="entry name" value="Beta-barrel_RND_2"/>
</dbReference>
<feature type="domain" description="Multidrug resistance protein MdtA-like C-terminal permuted SH3" evidence="4">
    <location>
        <begin position="291"/>
        <end position="350"/>
    </location>
</feature>
<dbReference type="Pfam" id="PF25954">
    <property type="entry name" value="Beta-barrel_RND_2"/>
    <property type="match status" value="1"/>
</dbReference>
<protein>
    <submittedName>
        <fullName evidence="5">RND family efflux transporter, MFP subunit</fullName>
    </submittedName>
</protein>
<dbReference type="InterPro" id="IPR006143">
    <property type="entry name" value="RND_pump_MFP"/>
</dbReference>
<evidence type="ECO:0000256" key="2">
    <source>
        <dbReference type="SAM" id="Coils"/>
    </source>
</evidence>
<dbReference type="Gene3D" id="1.10.287.470">
    <property type="entry name" value="Helix hairpin bin"/>
    <property type="match status" value="1"/>
</dbReference>
<dbReference type="SUPFAM" id="SSF111369">
    <property type="entry name" value="HlyD-like secretion proteins"/>
    <property type="match status" value="1"/>
</dbReference>
<keyword evidence="2" id="KW-0175">Coiled coil</keyword>
<dbReference type="Gene3D" id="2.40.420.20">
    <property type="match status" value="1"/>
</dbReference>
<dbReference type="InterPro" id="IPR058627">
    <property type="entry name" value="MdtA-like_C"/>
</dbReference>
<feature type="coiled-coil region" evidence="2">
    <location>
        <begin position="106"/>
        <end position="164"/>
    </location>
</feature>
<dbReference type="GO" id="GO:1990281">
    <property type="term" value="C:efflux pump complex"/>
    <property type="evidence" value="ECO:0007669"/>
    <property type="project" value="TreeGrafter"/>
</dbReference>
<dbReference type="Pfam" id="PF25967">
    <property type="entry name" value="RND-MFP_C"/>
    <property type="match status" value="1"/>
</dbReference>
<dbReference type="Gene3D" id="2.40.30.170">
    <property type="match status" value="1"/>
</dbReference>
<evidence type="ECO:0000313" key="5">
    <source>
        <dbReference type="EMBL" id="SDF39252.1"/>
    </source>
</evidence>
<evidence type="ECO:0000256" key="1">
    <source>
        <dbReference type="ARBA" id="ARBA00009477"/>
    </source>
</evidence>
<evidence type="ECO:0000259" key="3">
    <source>
        <dbReference type="Pfam" id="PF25954"/>
    </source>
</evidence>
<sequence length="373" mass="39272">MSVGLDAVTRMGLLRITVFGLLALVVGCSAEPPPEKTAVRVVAQQVAQVAGLAQTVLTGDVQARFVSELAFPSAGKVAQLSVDVGDKVVTGQVLGRLDPLELRATLDISEAELQALQARVDLARADYSRQARLLPQGYTNRNEYERAQAALKGAEAELMTATARHQLARDAVADADLLALADGVVVARPVAPGEVVQAGQVVLSLAHDEAPEAVFDWYEALPTGLVIGAPIHLHTLSEPAREISGQVREIAPSVSASSGTLRIRVSLPAEAWHWPLGTVVAARLAESLGPVVVLPWAALSRDQGQPAVWRIDAQQRVSLSRVEVSRYETGRVLVAAGLRDGDLVVAQGGQLLYPGQQVEVANVLAVSGPGAQP</sequence>
<comment type="similarity">
    <text evidence="1">Belongs to the membrane fusion protein (MFP) (TC 8.A.1) family.</text>
</comment>
<accession>A0A1G7KPV1</accession>
<dbReference type="Gene3D" id="2.40.50.100">
    <property type="match status" value="1"/>
</dbReference>
<dbReference type="PANTHER" id="PTHR30469">
    <property type="entry name" value="MULTIDRUG RESISTANCE PROTEIN MDTA"/>
    <property type="match status" value="1"/>
</dbReference>
<dbReference type="PANTHER" id="PTHR30469:SF18">
    <property type="entry name" value="RESISTANCE-NODULATION-CELL DIVISION (RND) EFFLUX MEMBRANE FUSION PROTEIN-RELATED"/>
    <property type="match status" value="1"/>
</dbReference>
<feature type="domain" description="CusB-like beta-barrel" evidence="3">
    <location>
        <begin position="216"/>
        <end position="270"/>
    </location>
</feature>
<dbReference type="AlphaFoldDB" id="A0A1G7KPV1"/>
<dbReference type="EMBL" id="FNAE01000007">
    <property type="protein sequence ID" value="SDF39252.1"/>
    <property type="molecule type" value="Genomic_DNA"/>
</dbReference>
<reference evidence="5 6" key="1">
    <citation type="submission" date="2016-10" db="EMBL/GenBank/DDBJ databases">
        <authorList>
            <person name="de Groot N.N."/>
        </authorList>
    </citation>
    <scope>NUCLEOTIDE SEQUENCE [LARGE SCALE GENOMIC DNA]</scope>
    <source>
        <strain evidence="5 6">JCM 10630</strain>
    </source>
</reference>
<evidence type="ECO:0000259" key="4">
    <source>
        <dbReference type="Pfam" id="PF25967"/>
    </source>
</evidence>
<gene>
    <name evidence="5" type="ORF">SAMN05216575_107213</name>
</gene>
<dbReference type="GO" id="GO:0015562">
    <property type="term" value="F:efflux transmembrane transporter activity"/>
    <property type="evidence" value="ECO:0007669"/>
    <property type="project" value="TreeGrafter"/>
</dbReference>
<dbReference type="OrthoDB" id="9806939at2"/>
<proteinExistence type="inferred from homology"/>
<dbReference type="NCBIfam" id="TIGR01730">
    <property type="entry name" value="RND_mfp"/>
    <property type="match status" value="1"/>
</dbReference>
<dbReference type="Proteomes" id="UP000182413">
    <property type="component" value="Unassembled WGS sequence"/>
</dbReference>